<dbReference type="PANTHER" id="PTHR36116:SF1">
    <property type="entry name" value="UPF0060 MEMBRANE PROTEIN YNFA"/>
    <property type="match status" value="1"/>
</dbReference>
<proteinExistence type="inferred from homology"/>
<dbReference type="InterPro" id="IPR037185">
    <property type="entry name" value="EmrE-like"/>
</dbReference>
<feature type="transmembrane region" description="Helical" evidence="5">
    <location>
        <begin position="79"/>
        <end position="98"/>
    </location>
</feature>
<evidence type="ECO:0000313" key="6">
    <source>
        <dbReference type="EMBL" id="MPM77371.1"/>
    </source>
</evidence>
<keyword evidence="3 5" id="KW-1133">Transmembrane helix</keyword>
<keyword evidence="2 5" id="KW-0812">Transmembrane</keyword>
<dbReference type="InterPro" id="IPR003844">
    <property type="entry name" value="UPF0060"/>
</dbReference>
<feature type="transmembrane region" description="Helical" evidence="5">
    <location>
        <begin position="48"/>
        <end position="73"/>
    </location>
</feature>
<organism evidence="6">
    <name type="scientific">bioreactor metagenome</name>
    <dbReference type="NCBI Taxonomy" id="1076179"/>
    <lineage>
        <taxon>unclassified sequences</taxon>
        <taxon>metagenomes</taxon>
        <taxon>ecological metagenomes</taxon>
    </lineage>
</organism>
<accession>A0A645CK87</accession>
<evidence type="ECO:0000256" key="3">
    <source>
        <dbReference type="ARBA" id="ARBA00022989"/>
    </source>
</evidence>
<evidence type="ECO:0000256" key="4">
    <source>
        <dbReference type="ARBA" id="ARBA00023136"/>
    </source>
</evidence>
<keyword evidence="1" id="KW-1003">Cell membrane</keyword>
<evidence type="ECO:0000256" key="1">
    <source>
        <dbReference type="ARBA" id="ARBA00022475"/>
    </source>
</evidence>
<gene>
    <name evidence="6" type="ORF">SDC9_124374</name>
</gene>
<dbReference type="NCBIfam" id="NF002586">
    <property type="entry name" value="PRK02237.1"/>
    <property type="match status" value="1"/>
</dbReference>
<dbReference type="HAMAP" id="MF_00010">
    <property type="entry name" value="UPF0060"/>
    <property type="match status" value="1"/>
</dbReference>
<dbReference type="EMBL" id="VSSQ01027902">
    <property type="protein sequence ID" value="MPM77371.1"/>
    <property type="molecule type" value="Genomic_DNA"/>
</dbReference>
<feature type="transmembrane region" description="Helical" evidence="5">
    <location>
        <begin position="130"/>
        <end position="150"/>
    </location>
</feature>
<protein>
    <submittedName>
        <fullName evidence="6">Uncharacterized protein</fullName>
    </submittedName>
</protein>
<dbReference type="SUPFAM" id="SSF103481">
    <property type="entry name" value="Multidrug resistance efflux transporter EmrE"/>
    <property type="match status" value="1"/>
</dbReference>
<evidence type="ECO:0000256" key="2">
    <source>
        <dbReference type="ARBA" id="ARBA00022692"/>
    </source>
</evidence>
<reference evidence="6" key="1">
    <citation type="submission" date="2019-08" db="EMBL/GenBank/DDBJ databases">
        <authorList>
            <person name="Kucharzyk K."/>
            <person name="Murdoch R.W."/>
            <person name="Higgins S."/>
            <person name="Loffler F."/>
        </authorList>
    </citation>
    <scope>NUCLEOTIDE SEQUENCE</scope>
</reference>
<dbReference type="GO" id="GO:0005886">
    <property type="term" value="C:plasma membrane"/>
    <property type="evidence" value="ECO:0007669"/>
    <property type="project" value="TreeGrafter"/>
</dbReference>
<feature type="transmembrane region" description="Helical" evidence="5">
    <location>
        <begin position="107"/>
        <end position="124"/>
    </location>
</feature>
<sequence>MPVMDDDIARGAKPANRVMVTASMLGRCSAQPLSSANRLLPQPPAMELLRLSTLFALTALAEIVGCYLPWLVLKQDKPVWLLLPAAVSLALFAWLLTLHPTAAGRTYAAYGGMYIAVALLWLRFVDGITLTRWDIAGAGIALLGMAVIALQPRAG</sequence>
<dbReference type="PANTHER" id="PTHR36116">
    <property type="entry name" value="UPF0060 MEMBRANE PROTEIN YNFA"/>
    <property type="match status" value="1"/>
</dbReference>
<name>A0A645CK87_9ZZZZ</name>
<dbReference type="Pfam" id="PF02694">
    <property type="entry name" value="UPF0060"/>
    <property type="match status" value="1"/>
</dbReference>
<dbReference type="AlphaFoldDB" id="A0A645CK87"/>
<keyword evidence="4 5" id="KW-0472">Membrane</keyword>
<comment type="caution">
    <text evidence="6">The sequence shown here is derived from an EMBL/GenBank/DDBJ whole genome shotgun (WGS) entry which is preliminary data.</text>
</comment>
<evidence type="ECO:0000256" key="5">
    <source>
        <dbReference type="SAM" id="Phobius"/>
    </source>
</evidence>